<dbReference type="InterPro" id="IPR057936">
    <property type="entry name" value="KOWx_Spt5"/>
</dbReference>
<name>A0A0L0DWS7_THETB</name>
<comment type="subcellular location">
    <subcellularLocation>
        <location evidence="1">Nucleus</location>
    </subcellularLocation>
</comment>
<dbReference type="eggNOG" id="KOG1999">
    <property type="taxonomic scope" value="Eukaryota"/>
</dbReference>
<dbReference type="EMBL" id="GL349440">
    <property type="protein sequence ID" value="KNC55993.1"/>
    <property type="molecule type" value="Genomic_DNA"/>
</dbReference>
<dbReference type="SMART" id="SM00739">
    <property type="entry name" value="KOW"/>
    <property type="match status" value="4"/>
</dbReference>
<dbReference type="Pfam" id="PF03439">
    <property type="entry name" value="Spt5-NGN"/>
    <property type="match status" value="1"/>
</dbReference>
<evidence type="ECO:0000256" key="3">
    <source>
        <dbReference type="ARBA" id="ARBA00023163"/>
    </source>
</evidence>
<dbReference type="InterPro" id="IPR008991">
    <property type="entry name" value="Translation_prot_SH3-like_sf"/>
</dbReference>
<keyword evidence="3" id="KW-0804">Transcription</keyword>
<feature type="domain" description="NusG-like N-terminal" evidence="6">
    <location>
        <begin position="104"/>
        <end position="193"/>
    </location>
</feature>
<sequence>MDAMSNFIDDIAVDDDGDDEEDDEEDDGSDAGDVLDDETLIEDDGAQARRLDLERETAEAAAIREKTQRFEEMGAEYENAGRPGIVMEDVSELDRQSLLPTHADPKLWMVKCKTGMERKLVLALMYKFADKQSRGKRMGITSVICRDNLRGYFFVEARREDTVKAAISGLRGVRQSSVTILPLKEMVDTLEVTAQDVTLRKDAWVRMKRGQYRGDLARIVRLDDSGSRAVVKLIPRLDLDKHSRASLPRTDDSSKKRKRPARPAAKFFSPEEVQDKVGHLAIKTVVTVSGEKGYMFGGNEFVDGYLVKSVPINSLNSTNVVPTLEEFQKFQNMGTGKSTDAIADALAATLPGGGQMMGMEGFASAQRVDFQKGDMVQVVAGELTSLKGSVLAVDGESVTFVPNHIDFSEPLTIARANCAKYFNVGDHVRVTRGLREGETGHIVAVDSQYAHVFSDLNHSEFKVFVRDVRLASAMVTTIDTLGEYEVYDLVELDATSVGVVIQIEGSSLRVLNQNGVVSTVRPTEVGKKWTRRSITLDSAGNNVGVRDVIRVLDGPHKGKQGTVKHIFRAHIFAHSASVMEHGGMFAVRGRNCVLLGGAMGAAAASYTTPAPASYTTPAPGPAPMDVAYTSAAPAPAATPLPAFARPGVVVTVNNEQGVISHTLPDGTADVRFSSGRVATVAGSDMAAVHPASNGDRVMMVDSGMTGTITSMDDVGVLVSFGDDVRMVDNLSMLVRVE</sequence>
<dbReference type="InterPro" id="IPR014722">
    <property type="entry name" value="Rib_uL2_dom2"/>
</dbReference>
<dbReference type="AlphaFoldDB" id="A0A0L0DWS7"/>
<dbReference type="PANTHER" id="PTHR11125">
    <property type="entry name" value="SUPPRESSOR OF TY 5"/>
    <property type="match status" value="1"/>
</dbReference>
<evidence type="ECO:0000313" key="8">
    <source>
        <dbReference type="EMBL" id="KNC55993.1"/>
    </source>
</evidence>
<dbReference type="InterPro" id="IPR041977">
    <property type="entry name" value="KOW_Spt5_4"/>
</dbReference>
<dbReference type="PANTHER" id="PTHR11125:SF7">
    <property type="entry name" value="TRANSCRIPTION ELONGATION FACTOR SPT5"/>
    <property type="match status" value="1"/>
</dbReference>
<dbReference type="InterPro" id="IPR005100">
    <property type="entry name" value="NGN-domain"/>
</dbReference>
<dbReference type="GO" id="GO:0003729">
    <property type="term" value="F:mRNA binding"/>
    <property type="evidence" value="ECO:0007669"/>
    <property type="project" value="TreeGrafter"/>
</dbReference>
<feature type="domain" description="KOW" evidence="7">
    <location>
        <begin position="198"/>
        <end position="225"/>
    </location>
</feature>
<evidence type="ECO:0000259" key="7">
    <source>
        <dbReference type="SMART" id="SM00739"/>
    </source>
</evidence>
<dbReference type="GO" id="GO:0003746">
    <property type="term" value="F:translation elongation factor activity"/>
    <property type="evidence" value="ECO:0007669"/>
    <property type="project" value="UniProtKB-KW"/>
</dbReference>
<organism evidence="8 9">
    <name type="scientific">Thecamonas trahens ATCC 50062</name>
    <dbReference type="NCBI Taxonomy" id="461836"/>
    <lineage>
        <taxon>Eukaryota</taxon>
        <taxon>Apusozoa</taxon>
        <taxon>Apusomonadida</taxon>
        <taxon>Apusomonadidae</taxon>
        <taxon>Thecamonas</taxon>
    </lineage>
</organism>
<gene>
    <name evidence="8" type="ORF">AMSG_02006</name>
</gene>
<dbReference type="Gene3D" id="3.30.70.940">
    <property type="entry name" value="NusG, N-terminal domain"/>
    <property type="match status" value="1"/>
</dbReference>
<feature type="domain" description="KOW" evidence="7">
    <location>
        <begin position="421"/>
        <end position="448"/>
    </location>
</feature>
<dbReference type="Pfam" id="PF23291">
    <property type="entry name" value="KOW4_SPT5"/>
    <property type="match status" value="1"/>
</dbReference>
<dbReference type="InterPro" id="IPR036735">
    <property type="entry name" value="NGN_dom_sf"/>
</dbReference>
<dbReference type="GO" id="GO:0006368">
    <property type="term" value="P:transcription elongation by RNA polymerase II"/>
    <property type="evidence" value="ECO:0007669"/>
    <property type="project" value="TreeGrafter"/>
</dbReference>
<dbReference type="SUPFAM" id="SSF50104">
    <property type="entry name" value="Translation proteins SH3-like domain"/>
    <property type="match status" value="1"/>
</dbReference>
<evidence type="ECO:0000256" key="4">
    <source>
        <dbReference type="ARBA" id="ARBA00023242"/>
    </source>
</evidence>
<dbReference type="OMA" id="YPVGYMN"/>
<evidence type="ECO:0000313" key="9">
    <source>
        <dbReference type="Proteomes" id="UP000054408"/>
    </source>
</evidence>
<feature type="domain" description="KOW" evidence="7">
    <location>
        <begin position="369"/>
        <end position="396"/>
    </location>
</feature>
<feature type="compositionally biased region" description="Acidic residues" evidence="5">
    <location>
        <begin position="11"/>
        <end position="45"/>
    </location>
</feature>
<dbReference type="InterPro" id="IPR039659">
    <property type="entry name" value="SPT5"/>
</dbReference>
<keyword evidence="4" id="KW-0539">Nucleus</keyword>
<feature type="compositionally biased region" description="Basic and acidic residues" evidence="5">
    <location>
        <begin position="244"/>
        <end position="254"/>
    </location>
</feature>
<dbReference type="Gene3D" id="2.30.30.30">
    <property type="match status" value="2"/>
</dbReference>
<keyword evidence="9" id="KW-1185">Reference proteome</keyword>
<dbReference type="GO" id="GO:0032044">
    <property type="term" value="C:DSIF complex"/>
    <property type="evidence" value="ECO:0007669"/>
    <property type="project" value="TreeGrafter"/>
</dbReference>
<keyword evidence="8" id="KW-0251">Elongation factor</keyword>
<evidence type="ECO:0000256" key="1">
    <source>
        <dbReference type="ARBA" id="ARBA00004123"/>
    </source>
</evidence>
<dbReference type="GO" id="GO:0032784">
    <property type="term" value="P:regulation of DNA-templated transcription elongation"/>
    <property type="evidence" value="ECO:0007669"/>
    <property type="project" value="InterPro"/>
</dbReference>
<dbReference type="SMART" id="SM00738">
    <property type="entry name" value="NGN"/>
    <property type="match status" value="1"/>
</dbReference>
<dbReference type="InterPro" id="IPR005824">
    <property type="entry name" value="KOW"/>
</dbReference>
<dbReference type="CDD" id="cd06081">
    <property type="entry name" value="KOW_Spt5_1"/>
    <property type="match status" value="1"/>
</dbReference>
<dbReference type="InterPro" id="IPR041976">
    <property type="entry name" value="KOW_Spt5_3"/>
</dbReference>
<dbReference type="CDD" id="cd06083">
    <property type="entry name" value="KOW_Spt5_3"/>
    <property type="match status" value="1"/>
</dbReference>
<feature type="region of interest" description="Disordered" evidence="5">
    <location>
        <begin position="244"/>
        <end position="266"/>
    </location>
</feature>
<dbReference type="STRING" id="461836.A0A0L0DWS7"/>
<dbReference type="InterPro" id="IPR041975">
    <property type="entry name" value="KOW_Spt5_2"/>
</dbReference>
<dbReference type="CDD" id="cd06084">
    <property type="entry name" value="KOW_Spt5_4"/>
    <property type="match status" value="1"/>
</dbReference>
<feature type="domain" description="KOW" evidence="7">
    <location>
        <begin position="542"/>
        <end position="569"/>
    </location>
</feature>
<dbReference type="RefSeq" id="XP_013761039.1">
    <property type="nucleotide sequence ID" value="XM_013905585.1"/>
</dbReference>
<feature type="region of interest" description="Disordered" evidence="5">
    <location>
        <begin position="1"/>
        <end position="49"/>
    </location>
</feature>
<dbReference type="Pfam" id="PF23042">
    <property type="entry name" value="KOW1_SPT5"/>
    <property type="match status" value="1"/>
</dbReference>
<dbReference type="CDD" id="cd09888">
    <property type="entry name" value="NGN_Euk"/>
    <property type="match status" value="1"/>
</dbReference>
<dbReference type="InterPro" id="IPR006645">
    <property type="entry name" value="NGN-like_dom"/>
</dbReference>
<keyword evidence="8" id="KW-0648">Protein biosynthesis</keyword>
<dbReference type="OrthoDB" id="28901at2759"/>
<dbReference type="InterPro" id="IPR039385">
    <property type="entry name" value="NGN_Euk"/>
</dbReference>
<evidence type="ECO:0000256" key="2">
    <source>
        <dbReference type="ARBA" id="ARBA00006956"/>
    </source>
</evidence>
<dbReference type="InterPro" id="IPR041973">
    <property type="entry name" value="KOW_Spt5_1"/>
</dbReference>
<dbReference type="GO" id="GO:0006357">
    <property type="term" value="P:regulation of transcription by RNA polymerase II"/>
    <property type="evidence" value="ECO:0007669"/>
    <property type="project" value="InterPro"/>
</dbReference>
<dbReference type="Pfam" id="PF23284">
    <property type="entry name" value="KOW2_Spt5"/>
    <property type="match status" value="1"/>
</dbReference>
<dbReference type="Pfam" id="PF23037">
    <property type="entry name" value="KOWx_SPT5"/>
    <property type="match status" value="1"/>
</dbReference>
<proteinExistence type="inferred from homology"/>
<accession>A0A0L0DWS7</accession>
<evidence type="ECO:0000259" key="6">
    <source>
        <dbReference type="SMART" id="SM00738"/>
    </source>
</evidence>
<dbReference type="Proteomes" id="UP000054408">
    <property type="component" value="Unassembled WGS sequence"/>
</dbReference>
<dbReference type="GeneID" id="25561718"/>
<evidence type="ECO:0000256" key="5">
    <source>
        <dbReference type="SAM" id="MobiDB-lite"/>
    </source>
</evidence>
<reference evidence="8 9" key="1">
    <citation type="submission" date="2010-05" db="EMBL/GenBank/DDBJ databases">
        <title>The Genome Sequence of Thecamonas trahens ATCC 50062.</title>
        <authorList>
            <consortium name="The Broad Institute Genome Sequencing Platform"/>
            <person name="Russ C."/>
            <person name="Cuomo C."/>
            <person name="Shea T."/>
            <person name="Young S.K."/>
            <person name="Zeng Q."/>
            <person name="Koehrsen M."/>
            <person name="Haas B."/>
            <person name="Borodovsky M."/>
            <person name="Guigo R."/>
            <person name="Alvarado L."/>
            <person name="Berlin A."/>
            <person name="Bochicchio J."/>
            <person name="Borenstein D."/>
            <person name="Chapman S."/>
            <person name="Chen Z."/>
            <person name="Freedman E."/>
            <person name="Gellesch M."/>
            <person name="Goldberg J."/>
            <person name="Griggs A."/>
            <person name="Gujja S."/>
            <person name="Heilman E."/>
            <person name="Heiman D."/>
            <person name="Hepburn T."/>
            <person name="Howarth C."/>
            <person name="Jen D."/>
            <person name="Larson L."/>
            <person name="Mehta T."/>
            <person name="Park D."/>
            <person name="Pearson M."/>
            <person name="Roberts A."/>
            <person name="Saif S."/>
            <person name="Shenoy N."/>
            <person name="Sisk P."/>
            <person name="Stolte C."/>
            <person name="Sykes S."/>
            <person name="Thomson T."/>
            <person name="Walk T."/>
            <person name="White J."/>
            <person name="Yandava C."/>
            <person name="Burger G."/>
            <person name="Gray M.W."/>
            <person name="Holland P.W.H."/>
            <person name="King N."/>
            <person name="Lang F.B.F."/>
            <person name="Roger A.J."/>
            <person name="Ruiz-Trillo I."/>
            <person name="Lander E."/>
            <person name="Nusbaum C."/>
        </authorList>
    </citation>
    <scope>NUCLEOTIDE SEQUENCE [LARGE SCALE GENOMIC DNA]</scope>
    <source>
        <strain evidence="8 9">ATCC 50062</strain>
    </source>
</reference>
<protein>
    <submittedName>
        <fullName evidence="8">Transcription elongation factor SPT5</fullName>
    </submittedName>
</protein>
<comment type="similarity">
    <text evidence="2">Belongs to the SPT5 family.</text>
</comment>